<reference evidence="1 2" key="1">
    <citation type="journal article" date="2017" name="Int J Environ Stud">
        <title>Does the Miocene-Pliocene relict legume Oxytropis triphylla form nitrogen-fixing nodules with a combination of bacterial strains?</title>
        <authorList>
            <person name="Safronova V."/>
            <person name="Belimov A."/>
            <person name="Sazanova A."/>
            <person name="Kuznetsova I."/>
            <person name="Popova J."/>
            <person name="Andronov E."/>
            <person name="Verkhozina A."/>
            <person name="Tikhonovich I."/>
        </authorList>
    </citation>
    <scope>NUCLEOTIDE SEQUENCE [LARGE SCALE GENOMIC DNA]</scope>
    <source>
        <strain evidence="1 2">Tri-38</strain>
    </source>
</reference>
<sequence length="98" mass="11068">MTKALCPIRDRMVSSLQLLSEAIDQIEETRMTQRVNSAEQSADLFQKFTEFLAASRESSIEDPIRDLVAVRAQLYGCTCTSMAYPTIARKVHNKGDRL</sequence>
<dbReference type="EMBL" id="MZMT01000003">
    <property type="protein sequence ID" value="PIO46285.1"/>
    <property type="molecule type" value="Genomic_DNA"/>
</dbReference>
<dbReference type="KEGG" id="pht:BLM14_11765"/>
<comment type="caution">
    <text evidence="1">The sequence shown here is derived from an EMBL/GenBank/DDBJ whole genome shotgun (WGS) entry which is preliminary data.</text>
</comment>
<keyword evidence="2" id="KW-1185">Reference proteome</keyword>
<name>A0A2N9W3G7_9HYPH</name>
<proteinExistence type="predicted"/>
<organism evidence="1 2">
    <name type="scientific">Phyllobacterium zundukense</name>
    <dbReference type="NCBI Taxonomy" id="1867719"/>
    <lineage>
        <taxon>Bacteria</taxon>
        <taxon>Pseudomonadati</taxon>
        <taxon>Pseudomonadota</taxon>
        <taxon>Alphaproteobacteria</taxon>
        <taxon>Hyphomicrobiales</taxon>
        <taxon>Phyllobacteriaceae</taxon>
        <taxon>Phyllobacterium</taxon>
    </lineage>
</organism>
<dbReference type="Proteomes" id="UP000232163">
    <property type="component" value="Unassembled WGS sequence"/>
</dbReference>
<protein>
    <submittedName>
        <fullName evidence="1">Uncharacterized protein</fullName>
    </submittedName>
</protein>
<evidence type="ECO:0000313" key="1">
    <source>
        <dbReference type="EMBL" id="PIO46285.1"/>
    </source>
</evidence>
<dbReference type="AlphaFoldDB" id="A0A2N9W3G7"/>
<accession>A0A2N9W3G7</accession>
<gene>
    <name evidence="1" type="ORF">B5P45_00290</name>
</gene>
<evidence type="ECO:0000313" key="2">
    <source>
        <dbReference type="Proteomes" id="UP000232163"/>
    </source>
</evidence>